<feature type="transmembrane region" description="Helical" evidence="2">
    <location>
        <begin position="12"/>
        <end position="33"/>
    </location>
</feature>
<evidence type="ECO:0000256" key="2">
    <source>
        <dbReference type="SAM" id="Phobius"/>
    </source>
</evidence>
<organism evidence="3 4">
    <name type="scientific">Coraliomargarita algicola</name>
    <dbReference type="NCBI Taxonomy" id="3092156"/>
    <lineage>
        <taxon>Bacteria</taxon>
        <taxon>Pseudomonadati</taxon>
        <taxon>Verrucomicrobiota</taxon>
        <taxon>Opitutia</taxon>
        <taxon>Puniceicoccales</taxon>
        <taxon>Coraliomargaritaceae</taxon>
        <taxon>Coraliomargarita</taxon>
    </lineage>
</organism>
<feature type="compositionally biased region" description="Polar residues" evidence="1">
    <location>
        <begin position="898"/>
        <end position="911"/>
    </location>
</feature>
<keyword evidence="2" id="KW-0472">Membrane</keyword>
<name>A0ABZ0RJN8_9BACT</name>
<dbReference type="EMBL" id="CP138858">
    <property type="protein sequence ID" value="WPJ96419.1"/>
    <property type="molecule type" value="Genomic_DNA"/>
</dbReference>
<proteinExistence type="predicted"/>
<keyword evidence="2" id="KW-0812">Transmembrane</keyword>
<dbReference type="RefSeq" id="WP_319833278.1">
    <property type="nucleotide sequence ID" value="NZ_CP138858.1"/>
</dbReference>
<accession>A0ABZ0RJN8</accession>
<keyword evidence="2" id="KW-1133">Transmembrane helix</keyword>
<reference evidence="3 4" key="1">
    <citation type="submission" date="2023-11" db="EMBL/GenBank/DDBJ databases">
        <title>Coraliomargarita sp. nov., isolated from marine algae.</title>
        <authorList>
            <person name="Lee J.K."/>
            <person name="Baek J.H."/>
            <person name="Kim J.M."/>
            <person name="Choi D.G."/>
            <person name="Jeon C.O."/>
        </authorList>
    </citation>
    <scope>NUCLEOTIDE SEQUENCE [LARGE SCALE GENOMIC DNA]</scope>
    <source>
        <strain evidence="3 4">J2-16</strain>
    </source>
</reference>
<keyword evidence="4" id="KW-1185">Reference proteome</keyword>
<feature type="region of interest" description="Disordered" evidence="1">
    <location>
        <begin position="898"/>
        <end position="920"/>
    </location>
</feature>
<dbReference type="Proteomes" id="UP001324993">
    <property type="component" value="Chromosome"/>
</dbReference>
<gene>
    <name evidence="3" type="ORF">SH580_01720</name>
</gene>
<evidence type="ECO:0000313" key="3">
    <source>
        <dbReference type="EMBL" id="WPJ96419.1"/>
    </source>
</evidence>
<evidence type="ECO:0000256" key="1">
    <source>
        <dbReference type="SAM" id="MobiDB-lite"/>
    </source>
</evidence>
<protein>
    <submittedName>
        <fullName evidence="3">Uncharacterized protein</fullName>
    </submittedName>
</protein>
<evidence type="ECO:0000313" key="4">
    <source>
        <dbReference type="Proteomes" id="UP001324993"/>
    </source>
</evidence>
<sequence length="1133" mass="122037">MRSGCPYRGSSRGFALVIALGLMAFVLLLLLSITSLIQVEVANTDHAVAKLEAEQAALLSLNLAIGKLQETAGLDQRVTAPAEALATVNGVQSVTGVWRSWEGSDHESNGLPIAPNYDSKLDLGNFDIEAAPYGAGRFLGWLVSSAFDPSITTSLDATSPPTLTELVGITAPLVGQGSVGVGTNAAYALENEVHVQPTLIDDGEFEIAWWISGENTKALLKEKKAAVTAQDWSERLSSYAGPDEASFDITDTAGLSHVSSRGSLNLLPNTLAAGRSVSQTYFHDLTTYARGLLTNTANGGWRRDLSLMSEQWATLESPHSRTAGFPFYTLSPGVETQALKNSGEVGGLIYPWAEESVFSREGGASVGWGALVDFATQYEEIISGDSSGNITFDQSLLENARDGLNRLPVLARIHWVLSFSSIQNAGVYDAYLNIDPVVTYWNPYNVSISGASDFWLQVETTLPYKLQFFVGDEQTASAELSDFTGSKNFTLAIPNDTEVWQPGEARVYSVANKEGANRYLMKRGYEGSNGFNRKLGISGDADESFTVTLSAIDVTSLVFDAYEWRGSRGTEQALKIKYELEYADAELYWGTPEVKNTSQTMETLSEGDPSPFMIELFQLQNIAESSVQSRGYSHRKPILNLISNISSGANLSKSLDAFPFDVTLFYPNGNSGVSDGLPVSGATDSDPYSFIGTSFRIDDGLKSLIVAEIPTRPLRSLGELQHFDLNANNPVAPFIANPIGNSNASHMIEPGAVFITGDGMSESKRVSYDHSYVGNHLFFDDWFVSSIAPETSGYSSSEIRSTQEVYRDFLSTAESLPNAAYLPADSLDLSAAAAAANSLIADDTAWYDVASKIEVEGMFNVNSTSVEAWTAQLKHLKDGGAPYVSNDPGSTGWSLLSTPDSGHPVSRTTVSGDPDAGPTEYSSAIGEHARLTDSQIEALAVEIVNQVKARGPFLSLSEFMNRMLTAASSKEDLALAGAVEAALIELSTRSASENPFSDIQATFRNDNGGPGLVSIPSGVSNAFPAAAEGHRAYGFPGWVRQADILRPLAPVLSVRDDTFLIRAYGGSKDPVTGENRSEAWCEAVVQRRADYVDSVADSSEILPSDSTLSSKINKRFGRRYMIVSFRWLSPDEV</sequence>